<dbReference type="OrthoDB" id="1377157at2"/>
<dbReference type="RefSeq" id="WP_071184611.1">
    <property type="nucleotide sequence ID" value="NZ_CP017774.1"/>
</dbReference>
<evidence type="ECO:0000313" key="1">
    <source>
        <dbReference type="EMBL" id="AOZ99359.1"/>
    </source>
</evidence>
<proteinExistence type="predicted"/>
<organism evidence="1 2">
    <name type="scientific">Flavobacterium commune</name>
    <dbReference type="NCBI Taxonomy" id="1306519"/>
    <lineage>
        <taxon>Bacteria</taxon>
        <taxon>Pseudomonadati</taxon>
        <taxon>Bacteroidota</taxon>
        <taxon>Flavobacteriia</taxon>
        <taxon>Flavobacteriales</taxon>
        <taxon>Flavobacteriaceae</taxon>
        <taxon>Flavobacterium</taxon>
    </lineage>
</organism>
<evidence type="ECO:0000313" key="2">
    <source>
        <dbReference type="Proteomes" id="UP000178198"/>
    </source>
</evidence>
<accession>A0A1D9P9W2</accession>
<dbReference type="Proteomes" id="UP000178198">
    <property type="component" value="Chromosome"/>
</dbReference>
<name>A0A1D9P9W2_9FLAO</name>
<reference evidence="1 2" key="1">
    <citation type="submission" date="2016-10" db="EMBL/GenBank/DDBJ databases">
        <title>Complete Genome Sequence of Flavobacterium sp. PK15.</title>
        <authorList>
            <person name="Ekwe A."/>
            <person name="Kim S.B."/>
        </authorList>
    </citation>
    <scope>NUCLEOTIDE SEQUENCE [LARGE SCALE GENOMIC DNA]</scope>
    <source>
        <strain evidence="1 2">PK15</strain>
    </source>
</reference>
<protein>
    <recommendedName>
        <fullName evidence="3">Lipocalin-like domain-containing protein</fullName>
    </recommendedName>
</protein>
<dbReference type="EMBL" id="CP017774">
    <property type="protein sequence ID" value="AOZ99359.1"/>
    <property type="molecule type" value="Genomic_DNA"/>
</dbReference>
<dbReference type="PROSITE" id="PS51257">
    <property type="entry name" value="PROKAR_LIPOPROTEIN"/>
    <property type="match status" value="1"/>
</dbReference>
<sequence>MKTINLLIMVIVLALSSCTKKSTLEDIFITPKNQYWQYSSTKQYDLSCGSINFQFHKDGYSHRYKFSTKEGYTLLEGMAGDVIIRPQKWSVKNDSTFVWGHITYKIEHIDRTVIVLSFPRPDSTKQLHWVRLLKVLGEK</sequence>
<dbReference type="KEGG" id="fcm:BIW12_07830"/>
<dbReference type="AlphaFoldDB" id="A0A1D9P9W2"/>
<gene>
    <name evidence="1" type="ORF">BIW12_07830</name>
</gene>
<keyword evidence="2" id="KW-1185">Reference proteome</keyword>
<evidence type="ECO:0008006" key="3">
    <source>
        <dbReference type="Google" id="ProtNLM"/>
    </source>
</evidence>